<organism evidence="2 4">
    <name type="scientific">Puccinia sorghi</name>
    <dbReference type="NCBI Taxonomy" id="27349"/>
    <lineage>
        <taxon>Eukaryota</taxon>
        <taxon>Fungi</taxon>
        <taxon>Dikarya</taxon>
        <taxon>Basidiomycota</taxon>
        <taxon>Pucciniomycotina</taxon>
        <taxon>Pucciniomycetes</taxon>
        <taxon>Pucciniales</taxon>
        <taxon>Pucciniaceae</taxon>
        <taxon>Puccinia</taxon>
    </lineage>
</organism>
<evidence type="ECO:0000256" key="1">
    <source>
        <dbReference type="SAM" id="MobiDB-lite"/>
    </source>
</evidence>
<evidence type="ECO:0000313" key="2">
    <source>
        <dbReference type="EMBL" id="KNZ54037.1"/>
    </source>
</evidence>
<dbReference type="Proteomes" id="UP000037035">
    <property type="component" value="Unassembled WGS sequence"/>
</dbReference>
<reference evidence="2 4" key="1">
    <citation type="submission" date="2015-08" db="EMBL/GenBank/DDBJ databases">
        <title>Next Generation Sequencing and Analysis of the Genome of Puccinia sorghi L Schw, the Causal Agent of Maize Common Rust.</title>
        <authorList>
            <person name="Rochi L."/>
            <person name="Burguener G."/>
            <person name="Darino M."/>
            <person name="Turjanski A."/>
            <person name="Kreff E."/>
            <person name="Dieguez M.J."/>
            <person name="Sacco F."/>
        </authorList>
    </citation>
    <scope>NUCLEOTIDE SEQUENCE [LARGE SCALE GENOMIC DNA]</scope>
    <source>
        <strain evidence="2 4">RO10H11247</strain>
    </source>
</reference>
<keyword evidence="4" id="KW-1185">Reference proteome</keyword>
<dbReference type="EMBL" id="LAVV01003965">
    <property type="protein sequence ID" value="KNZ61794.1"/>
    <property type="molecule type" value="Genomic_DNA"/>
</dbReference>
<sequence>MSGVAPKKRPRPFSNSQSDWGNDIEPALHSRITGQHSKSTLHQTDCLSAQVHIVTASFSIIQYQCVGSVLFLSHYLNSFFLLLCSVLPLSPLVSFNCSATSVKSFISYVIFFLARRFCIIFPEPLPLAHSYSVINWENFGLNHAHESSFLFLVLAHLVVLEPCVVAIIFDSKSVSPELFFQNYYLIDSEYSSFSFLTTTFSPARIDLRHGKKKLYIEKHLRINLETKLRMESRMGNSTWIPNQGYRQAGNLCDMGNTQPHELRETDPDHNLTESTQYKSELTPLNICDLVSLFYLAYLVCTEFLQVLSILSGLNSSASLSCFIPYPLFLLTTFQPLVQAINPIGSLPSFYASP</sequence>
<name>A0A0L6V0L2_9BASI</name>
<evidence type="ECO:0000313" key="3">
    <source>
        <dbReference type="EMBL" id="KNZ61794.1"/>
    </source>
</evidence>
<dbReference type="VEuPathDB" id="FungiDB:VP01_1356g1"/>
<dbReference type="EMBL" id="LAVV01008020">
    <property type="protein sequence ID" value="KNZ54037.1"/>
    <property type="molecule type" value="Genomic_DNA"/>
</dbReference>
<dbReference type="VEuPathDB" id="FungiDB:VP01_3066g2"/>
<feature type="region of interest" description="Disordered" evidence="1">
    <location>
        <begin position="1"/>
        <end position="21"/>
    </location>
</feature>
<feature type="compositionally biased region" description="Basic residues" evidence="1">
    <location>
        <begin position="1"/>
        <end position="11"/>
    </location>
</feature>
<protein>
    <submittedName>
        <fullName evidence="2">Uncharacterized protein</fullName>
    </submittedName>
</protein>
<proteinExistence type="predicted"/>
<comment type="caution">
    <text evidence="2">The sequence shown here is derived from an EMBL/GenBank/DDBJ whole genome shotgun (WGS) entry which is preliminary data.</text>
</comment>
<dbReference type="AlphaFoldDB" id="A0A0L6V0L2"/>
<accession>A0A0L6V0L2</accession>
<evidence type="ECO:0000313" key="4">
    <source>
        <dbReference type="Proteomes" id="UP000037035"/>
    </source>
</evidence>
<gene>
    <name evidence="3" type="ORF">VP01_1356g1</name>
    <name evidence="2" type="ORF">VP01_3066g2</name>
</gene>